<dbReference type="AlphaFoldDB" id="A0A1M6E934"/>
<evidence type="ECO:0000259" key="3">
    <source>
        <dbReference type="PROSITE" id="PS51781"/>
    </source>
</evidence>
<evidence type="ECO:0000256" key="2">
    <source>
        <dbReference type="SAM" id="SignalP"/>
    </source>
</evidence>
<reference evidence="4 5" key="1">
    <citation type="submission" date="2016-11" db="EMBL/GenBank/DDBJ databases">
        <authorList>
            <person name="Jaros S."/>
            <person name="Januszkiewicz K."/>
            <person name="Wedrychowicz H."/>
        </authorList>
    </citation>
    <scope>NUCLEOTIDE SEQUENCE [LARGE SCALE GENOMIC DNA]</scope>
    <source>
        <strain evidence="4 5">DSM 19022</strain>
    </source>
</reference>
<organism evidence="4 5">
    <name type="scientific">Lutispora thermophila DSM 19022</name>
    <dbReference type="NCBI Taxonomy" id="1122184"/>
    <lineage>
        <taxon>Bacteria</taxon>
        <taxon>Bacillati</taxon>
        <taxon>Bacillota</taxon>
        <taxon>Clostridia</taxon>
        <taxon>Lutisporales</taxon>
        <taxon>Lutisporaceae</taxon>
        <taxon>Lutispora</taxon>
    </lineage>
</organism>
<feature type="region of interest" description="Disordered" evidence="1">
    <location>
        <begin position="29"/>
        <end position="56"/>
    </location>
</feature>
<feature type="signal peptide" evidence="2">
    <location>
        <begin position="1"/>
        <end position="27"/>
    </location>
</feature>
<dbReference type="InterPro" id="IPR017853">
    <property type="entry name" value="GH"/>
</dbReference>
<evidence type="ECO:0000313" key="5">
    <source>
        <dbReference type="Proteomes" id="UP000184442"/>
    </source>
</evidence>
<proteinExistence type="predicted"/>
<dbReference type="InterPro" id="IPR003646">
    <property type="entry name" value="SH3-like_bac-type"/>
</dbReference>
<keyword evidence="2" id="KW-0732">Signal</keyword>
<gene>
    <name evidence="4" type="ORF">SAMN02745176_01491</name>
</gene>
<evidence type="ECO:0000313" key="4">
    <source>
        <dbReference type="EMBL" id="SHI81879.1"/>
    </source>
</evidence>
<dbReference type="Proteomes" id="UP000184442">
    <property type="component" value="Unassembled WGS sequence"/>
</dbReference>
<feature type="chain" id="PRO_5012296734" description="SH3b domain-containing protein" evidence="2">
    <location>
        <begin position="28"/>
        <end position="499"/>
    </location>
</feature>
<dbReference type="STRING" id="1122184.SAMN02745176_01491"/>
<name>A0A1M6E934_9FIRM</name>
<dbReference type="Pfam" id="PF08239">
    <property type="entry name" value="SH3_3"/>
    <property type="match status" value="1"/>
</dbReference>
<protein>
    <recommendedName>
        <fullName evidence="3">SH3b domain-containing protein</fullName>
    </recommendedName>
</protein>
<dbReference type="InterPro" id="IPR025275">
    <property type="entry name" value="DUF4015"/>
</dbReference>
<dbReference type="SUPFAM" id="SSF51445">
    <property type="entry name" value="(Trans)glycosidases"/>
    <property type="match status" value="1"/>
</dbReference>
<accession>A0A1M6E934</accession>
<dbReference type="PROSITE" id="PS51257">
    <property type="entry name" value="PROKAR_LIPOPROTEIN"/>
    <property type="match status" value="1"/>
</dbReference>
<evidence type="ECO:0000256" key="1">
    <source>
        <dbReference type="SAM" id="MobiDB-lite"/>
    </source>
</evidence>
<dbReference type="Gene3D" id="3.20.20.80">
    <property type="entry name" value="Glycosidases"/>
    <property type="match status" value="1"/>
</dbReference>
<dbReference type="Gene3D" id="2.30.30.40">
    <property type="entry name" value="SH3 Domains"/>
    <property type="match status" value="1"/>
</dbReference>
<dbReference type="Pfam" id="PF13200">
    <property type="entry name" value="DUF4015"/>
    <property type="match status" value="1"/>
</dbReference>
<dbReference type="OrthoDB" id="9774125at2"/>
<feature type="domain" description="SH3b" evidence="3">
    <location>
        <begin position="71"/>
        <end position="143"/>
    </location>
</feature>
<feature type="compositionally biased region" description="Low complexity" evidence="1">
    <location>
        <begin position="33"/>
        <end position="44"/>
    </location>
</feature>
<keyword evidence="5" id="KW-1185">Reference proteome</keyword>
<dbReference type="RefSeq" id="WP_073025594.1">
    <property type="nucleotide sequence ID" value="NZ_FQZS01000008.1"/>
</dbReference>
<dbReference type="EMBL" id="FQZS01000008">
    <property type="protein sequence ID" value="SHI81879.1"/>
    <property type="molecule type" value="Genomic_DNA"/>
</dbReference>
<sequence length="499" mass="56102">MKPKNVLAILTIILSLSLIFTGCSVGANPSDPSKGQASGQQQGSDPNAEEAAESEKPAFVEQIIPEVTFPENTLFITGRKINVREDIVKGAKVLGNLSKGSQVTLLEEKTDEQEETWYKVSYMDDAGKEGIGWISAQNASKNWMDLIDEKFKDLDYTPQEKVVEYENNPRVKVRGVYVTIWSASNARIDSLIEMAKKTDINTFVIDVKEDKGYMLFPTKAAEKYSPEANKHATVKDIEALMKKLKDNNIYTIARIVSFKDPLYTAHNPDKAIIYKDTGKPFTNSDGLVWASPHDRNLWEYNIEVAKEAAEVGFNEIQFDYVRFPASDGGKLDKRLDYRNTTGESKAATIQNYLKYAKEQLGPKKVYISADVYGLVGSVEDDMSLGQYWEAVSNIVDYICPMMYPSHYANNTYGIPVPDANPYGTVYNSAKDSVRRNKNMPTPAIIRPWIQDFTAPWVKGYIKYGDQQVIDQIKALQENGVDEFLLWNPNNKYSEGAVTN</sequence>
<dbReference type="PROSITE" id="PS51781">
    <property type="entry name" value="SH3B"/>
    <property type="match status" value="1"/>
</dbReference>